<feature type="domain" description="Acyltransferase 3" evidence="3">
    <location>
        <begin position="38"/>
        <end position="371"/>
    </location>
</feature>
<name>A0A316AE31_9ACTN</name>
<sequence length="712" mass="73809">MSTYELGAPPETRAAGDGAAPRRSETPVQGAARSTRKDIQGLRAVAVLLVVLYHAGLPGLSGGYVGVDVFFVVSGFLMTAHLLKRLRSTGRVGMVDFYARRVRRLFPMALLVVLVTLIAAWFVVPPLAYAAVAREAVAAALFVPNVLFAARGTSYLASHDPSLFQHYWSLGVEEQFYLLWPVGLVLLWWVSRRSLPVLTVLVAGLVGLSLAGCIVLTGMSQPYAFFLLPSRAWELGVGALVALVLAGPAGAALRSAWAAVPLAVVGWVGLALVAVAGALYDDSTSFPGAAAVVPVLGAGLILLAGSGGAPGAPAGVGRVLGLRPLTWVGDISYSLYLWHWPLLLLPAAAGLDLGLGQKLALVAVAVLLSALTTRFVEEPFRGRVRATPKAGGSAALRRLTAGPGAVVVCGLVATALVAGATGLTGWASDQRRLTSDRTAAAWDPSDAPVFPTYVPANLRPSLTAAAADRPAIYDDGCMLQGHDDHVRDGCVFGDPAGTTTVVLFGDSHAGNWMPALDAAAAARSMRLVVYVKGSCAAADVVPVAQGNLLTSCATWRAEVLRRLAADPPAVVVLGAAAGVVLPGDPSTRTARWNEGLARTLAALPSQSRVVAIGDNPVPPDTVNACFSAHLDDASTCWRPRATTVPDEWNRALAATVTAAGGRYTDFTDRLCDQDVCGGIAGDTLLFFDGGHLTATASRALAGVVGQRVLDAA</sequence>
<keyword evidence="6" id="KW-1185">Reference proteome</keyword>
<dbReference type="GO" id="GO:0009103">
    <property type="term" value="P:lipopolysaccharide biosynthetic process"/>
    <property type="evidence" value="ECO:0007669"/>
    <property type="project" value="TreeGrafter"/>
</dbReference>
<dbReference type="Proteomes" id="UP000245469">
    <property type="component" value="Unassembled WGS sequence"/>
</dbReference>
<comment type="caution">
    <text evidence="5">The sequence shown here is derived from an EMBL/GenBank/DDBJ whole genome shotgun (WGS) entry which is preliminary data.</text>
</comment>
<dbReference type="InterPro" id="IPR043968">
    <property type="entry name" value="SGNH"/>
</dbReference>
<evidence type="ECO:0000256" key="2">
    <source>
        <dbReference type="SAM" id="Phobius"/>
    </source>
</evidence>
<evidence type="ECO:0000259" key="3">
    <source>
        <dbReference type="Pfam" id="PF01757"/>
    </source>
</evidence>
<feature type="transmembrane region" description="Helical" evidence="2">
    <location>
        <begin position="286"/>
        <end position="308"/>
    </location>
</feature>
<feature type="transmembrane region" description="Helical" evidence="2">
    <location>
        <begin position="198"/>
        <end position="220"/>
    </location>
</feature>
<feature type="transmembrane region" description="Helical" evidence="2">
    <location>
        <begin position="175"/>
        <end position="191"/>
    </location>
</feature>
<dbReference type="InterPro" id="IPR050879">
    <property type="entry name" value="Acyltransferase_3"/>
</dbReference>
<dbReference type="Pfam" id="PF19040">
    <property type="entry name" value="SGNH"/>
    <property type="match status" value="1"/>
</dbReference>
<reference evidence="5 6" key="1">
    <citation type="submission" date="2018-03" db="EMBL/GenBank/DDBJ databases">
        <title>Genomic Encyclopedia of Archaeal and Bacterial Type Strains, Phase II (KMG-II): from individual species to whole genera.</title>
        <authorList>
            <person name="Goeker M."/>
        </authorList>
    </citation>
    <scope>NUCLEOTIDE SEQUENCE [LARGE SCALE GENOMIC DNA]</scope>
    <source>
        <strain evidence="5 6">DSM 44889</strain>
    </source>
</reference>
<feature type="region of interest" description="Disordered" evidence="1">
    <location>
        <begin position="1"/>
        <end position="34"/>
    </location>
</feature>
<evidence type="ECO:0000313" key="5">
    <source>
        <dbReference type="EMBL" id="PWJ56036.1"/>
    </source>
</evidence>
<feature type="transmembrane region" description="Helical" evidence="2">
    <location>
        <begin position="359"/>
        <end position="376"/>
    </location>
</feature>
<dbReference type="OrthoDB" id="3404679at2"/>
<dbReference type="PANTHER" id="PTHR23028:SF53">
    <property type="entry name" value="ACYL_TRANSF_3 DOMAIN-CONTAINING PROTEIN"/>
    <property type="match status" value="1"/>
</dbReference>
<dbReference type="GO" id="GO:0016020">
    <property type="term" value="C:membrane"/>
    <property type="evidence" value="ECO:0007669"/>
    <property type="project" value="TreeGrafter"/>
</dbReference>
<organism evidence="5 6">
    <name type="scientific">Quadrisphaera granulorum</name>
    <dbReference type="NCBI Taxonomy" id="317664"/>
    <lineage>
        <taxon>Bacteria</taxon>
        <taxon>Bacillati</taxon>
        <taxon>Actinomycetota</taxon>
        <taxon>Actinomycetes</taxon>
        <taxon>Kineosporiales</taxon>
        <taxon>Kineosporiaceae</taxon>
        <taxon>Quadrisphaera</taxon>
    </lineage>
</organism>
<feature type="transmembrane region" description="Helical" evidence="2">
    <location>
        <begin position="63"/>
        <end position="83"/>
    </location>
</feature>
<feature type="transmembrane region" description="Helical" evidence="2">
    <location>
        <begin position="104"/>
        <end position="124"/>
    </location>
</feature>
<evidence type="ECO:0000259" key="4">
    <source>
        <dbReference type="Pfam" id="PF19040"/>
    </source>
</evidence>
<protein>
    <submittedName>
        <fullName evidence="5">Peptidoglycan/LPS O-acetylase OafA/YrhL</fullName>
    </submittedName>
</protein>
<feature type="transmembrane region" description="Helical" evidence="2">
    <location>
        <begin position="41"/>
        <end position="57"/>
    </location>
</feature>
<dbReference type="SUPFAM" id="SSF52266">
    <property type="entry name" value="SGNH hydrolase"/>
    <property type="match status" value="1"/>
</dbReference>
<proteinExistence type="predicted"/>
<dbReference type="PANTHER" id="PTHR23028">
    <property type="entry name" value="ACETYLTRANSFERASE"/>
    <property type="match status" value="1"/>
</dbReference>
<feature type="transmembrane region" description="Helical" evidence="2">
    <location>
        <begin position="260"/>
        <end position="280"/>
    </location>
</feature>
<dbReference type="AlphaFoldDB" id="A0A316AE31"/>
<feature type="transmembrane region" description="Helical" evidence="2">
    <location>
        <begin position="320"/>
        <end position="339"/>
    </location>
</feature>
<dbReference type="Pfam" id="PF01757">
    <property type="entry name" value="Acyl_transf_3"/>
    <property type="match status" value="1"/>
</dbReference>
<feature type="domain" description="SGNH" evidence="4">
    <location>
        <begin position="485"/>
        <end position="704"/>
    </location>
</feature>
<feature type="transmembrane region" description="Helical" evidence="2">
    <location>
        <begin position="405"/>
        <end position="427"/>
    </location>
</feature>
<evidence type="ECO:0000256" key="1">
    <source>
        <dbReference type="SAM" id="MobiDB-lite"/>
    </source>
</evidence>
<keyword evidence="2" id="KW-0472">Membrane</keyword>
<dbReference type="EMBL" id="QGDQ01000001">
    <property type="protein sequence ID" value="PWJ56036.1"/>
    <property type="molecule type" value="Genomic_DNA"/>
</dbReference>
<dbReference type="GO" id="GO:0016747">
    <property type="term" value="F:acyltransferase activity, transferring groups other than amino-acyl groups"/>
    <property type="evidence" value="ECO:0007669"/>
    <property type="project" value="InterPro"/>
</dbReference>
<feature type="transmembrane region" description="Helical" evidence="2">
    <location>
        <begin position="232"/>
        <end position="253"/>
    </location>
</feature>
<accession>A0A316AE31</accession>
<keyword evidence="2" id="KW-0812">Transmembrane</keyword>
<dbReference type="InterPro" id="IPR002656">
    <property type="entry name" value="Acyl_transf_3_dom"/>
</dbReference>
<keyword evidence="2" id="KW-1133">Transmembrane helix</keyword>
<gene>
    <name evidence="5" type="ORF">BXY45_1019</name>
</gene>
<evidence type="ECO:0000313" key="6">
    <source>
        <dbReference type="Proteomes" id="UP000245469"/>
    </source>
</evidence>
<dbReference type="RefSeq" id="WP_109772267.1">
    <property type="nucleotide sequence ID" value="NZ_QGDQ01000001.1"/>
</dbReference>